<dbReference type="SUPFAM" id="SSF52540">
    <property type="entry name" value="P-loop containing nucleoside triphosphate hydrolases"/>
    <property type="match status" value="1"/>
</dbReference>
<dbReference type="GO" id="GO:0008017">
    <property type="term" value="F:microtubule binding"/>
    <property type="evidence" value="ECO:0007669"/>
    <property type="project" value="TreeGrafter"/>
</dbReference>
<dbReference type="InterPro" id="IPR022812">
    <property type="entry name" value="Dynamin"/>
</dbReference>
<dbReference type="GO" id="GO:0006897">
    <property type="term" value="P:endocytosis"/>
    <property type="evidence" value="ECO:0007669"/>
    <property type="project" value="TreeGrafter"/>
</dbReference>
<dbReference type="GO" id="GO:0016020">
    <property type="term" value="C:membrane"/>
    <property type="evidence" value="ECO:0007669"/>
    <property type="project" value="TreeGrafter"/>
</dbReference>
<evidence type="ECO:0000256" key="2">
    <source>
        <dbReference type="ARBA" id="ARBA00023134"/>
    </source>
</evidence>
<accession>A0A9P7ZWS8</accession>
<dbReference type="PROSITE" id="PS51388">
    <property type="entry name" value="GED"/>
    <property type="match status" value="1"/>
</dbReference>
<protein>
    <submittedName>
        <fullName evidence="5">Uncharacterized protein</fullName>
    </submittedName>
</protein>
<keyword evidence="1" id="KW-0547">Nucleotide-binding</keyword>
<dbReference type="GO" id="GO:0005874">
    <property type="term" value="C:microtubule"/>
    <property type="evidence" value="ECO:0007669"/>
    <property type="project" value="TreeGrafter"/>
</dbReference>
<dbReference type="GO" id="GO:0048312">
    <property type="term" value="P:intracellular distribution of mitochondria"/>
    <property type="evidence" value="ECO:0007669"/>
    <property type="project" value="TreeGrafter"/>
</dbReference>
<name>A0A9P7ZWS8_MORAP</name>
<dbReference type="InterPro" id="IPR030381">
    <property type="entry name" value="G_DYNAMIN_dom"/>
</dbReference>
<dbReference type="EMBL" id="JAIFTL010000355">
    <property type="protein sequence ID" value="KAG9319918.1"/>
    <property type="molecule type" value="Genomic_DNA"/>
</dbReference>
<dbReference type="PANTHER" id="PTHR11566">
    <property type="entry name" value="DYNAMIN"/>
    <property type="match status" value="1"/>
</dbReference>
<feature type="domain" description="GED" evidence="3">
    <location>
        <begin position="576"/>
        <end position="657"/>
    </location>
</feature>
<evidence type="ECO:0000259" key="3">
    <source>
        <dbReference type="PROSITE" id="PS51388"/>
    </source>
</evidence>
<evidence type="ECO:0000313" key="5">
    <source>
        <dbReference type="EMBL" id="KAG9319918.1"/>
    </source>
</evidence>
<dbReference type="Gene3D" id="1.20.120.1240">
    <property type="entry name" value="Dynamin, middle domain"/>
    <property type="match status" value="1"/>
</dbReference>
<dbReference type="InterPro" id="IPR020850">
    <property type="entry name" value="GED_dom"/>
</dbReference>
<dbReference type="GO" id="GO:0003924">
    <property type="term" value="F:GTPase activity"/>
    <property type="evidence" value="ECO:0007669"/>
    <property type="project" value="InterPro"/>
</dbReference>
<feature type="domain" description="Dynamin-type G" evidence="4">
    <location>
        <begin position="33"/>
        <end position="305"/>
    </location>
</feature>
<gene>
    <name evidence="5" type="ORF">KVV02_007333</name>
</gene>
<evidence type="ECO:0000256" key="1">
    <source>
        <dbReference type="ARBA" id="ARBA00022741"/>
    </source>
</evidence>
<dbReference type="PROSITE" id="PS51718">
    <property type="entry name" value="G_DYNAMIN_2"/>
    <property type="match status" value="1"/>
</dbReference>
<dbReference type="InterPro" id="IPR027417">
    <property type="entry name" value="P-loop_NTPase"/>
</dbReference>
<dbReference type="Proteomes" id="UP000717515">
    <property type="component" value="Unassembled WGS sequence"/>
</dbReference>
<keyword evidence="2" id="KW-0342">GTP-binding</keyword>
<dbReference type="Pfam" id="PF01031">
    <property type="entry name" value="Dynamin_M"/>
    <property type="match status" value="1"/>
</dbReference>
<reference evidence="5" key="1">
    <citation type="submission" date="2021-07" db="EMBL/GenBank/DDBJ databases">
        <title>Draft genome of Mortierella alpina, strain LL118, isolated from an aspen leaf litter sample.</title>
        <authorList>
            <person name="Yang S."/>
            <person name="Vinatzer B.A."/>
        </authorList>
    </citation>
    <scope>NUCLEOTIDE SEQUENCE</scope>
    <source>
        <strain evidence="5">LL118</strain>
    </source>
</reference>
<dbReference type="SMART" id="SM00053">
    <property type="entry name" value="DYNc"/>
    <property type="match status" value="1"/>
</dbReference>
<evidence type="ECO:0000313" key="6">
    <source>
        <dbReference type="Proteomes" id="UP000717515"/>
    </source>
</evidence>
<dbReference type="InterPro" id="IPR000375">
    <property type="entry name" value="Dynamin_stalk"/>
</dbReference>
<dbReference type="GO" id="GO:0005739">
    <property type="term" value="C:mitochondrion"/>
    <property type="evidence" value="ECO:0007669"/>
    <property type="project" value="TreeGrafter"/>
</dbReference>
<dbReference type="Gene3D" id="3.40.50.300">
    <property type="entry name" value="P-loop containing nucleotide triphosphate hydrolases"/>
    <property type="match status" value="1"/>
</dbReference>
<dbReference type="CDD" id="cd08771">
    <property type="entry name" value="DLP_1"/>
    <property type="match status" value="1"/>
</dbReference>
<dbReference type="PRINTS" id="PR00195">
    <property type="entry name" value="DYNAMIN"/>
</dbReference>
<evidence type="ECO:0000259" key="4">
    <source>
        <dbReference type="PROSITE" id="PS51718"/>
    </source>
</evidence>
<dbReference type="GO" id="GO:0016559">
    <property type="term" value="P:peroxisome fission"/>
    <property type="evidence" value="ECO:0007669"/>
    <property type="project" value="TreeGrafter"/>
</dbReference>
<organism evidence="5 6">
    <name type="scientific">Mortierella alpina</name>
    <name type="common">Oleaginous fungus</name>
    <name type="synonym">Mortierella renispora</name>
    <dbReference type="NCBI Taxonomy" id="64518"/>
    <lineage>
        <taxon>Eukaryota</taxon>
        <taxon>Fungi</taxon>
        <taxon>Fungi incertae sedis</taxon>
        <taxon>Mucoromycota</taxon>
        <taxon>Mortierellomycotina</taxon>
        <taxon>Mortierellomycetes</taxon>
        <taxon>Mortierellales</taxon>
        <taxon>Mortierellaceae</taxon>
        <taxon>Mortierella</taxon>
    </lineage>
</organism>
<dbReference type="InterPro" id="IPR001401">
    <property type="entry name" value="Dynamin_GTPase"/>
</dbReference>
<comment type="caution">
    <text evidence="5">The sequence shown here is derived from an EMBL/GenBank/DDBJ whole genome shotgun (WGS) entry which is preliminary data.</text>
</comment>
<dbReference type="Pfam" id="PF00350">
    <property type="entry name" value="Dynamin_N"/>
    <property type="match status" value="1"/>
</dbReference>
<dbReference type="GO" id="GO:0005525">
    <property type="term" value="F:GTP binding"/>
    <property type="evidence" value="ECO:0007669"/>
    <property type="project" value="InterPro"/>
</dbReference>
<dbReference type="PANTHER" id="PTHR11566:SF21">
    <property type="entry name" value="DYNAMIN RELATED PROTEIN 1, ISOFORM A"/>
    <property type="match status" value="1"/>
</dbReference>
<proteinExistence type="predicted"/>
<sequence length="657" mass="75939">MYSPTMVAVFENAEYQAIIDKINKIRSYGLSKMITIPQIAILGDQSSGKSSVLEAITQLSFPRNIDTCTRFATQVSMRQSEREELSAHIDGEPAFNKHHQHQDATLDICSIIHEANRILCSSTEISEKVLEITISGPTMSPLTIIDLPGYINTTMDGQDKRIIQTIRDINTRYIKDSRTIILAVVPANIDLNNMFVLGEAERYDPANERTIPIVTKPDTIEQDLLPNLIQTLQNKRKYMKLGYLVMKNSSFKELDNSWEEARMLEATFFKSSPLWNQVPEERKGRIGVKNFLGNLLYEHIKKELPNVKKDIFRLIGDFEREFTDLGPEVSTPENAKAKYFEWILRIKRTLEEVLDGKYSLDYIEKSTFAGQDEMIASNLCNHVDSDIEEPVTLECDRQYIRASLHKLYDQYNVAMNKDDYMLSTDKINDLVQRYRANELIGFNSFKTFTQIYAGTLDRWHELTKSHIADIHRYLHDAIASFLSFTADPLLKDTLLLEFDKFYSVQTSKINEKIESVFADESIPFTMNMSYYQNVVKTRNTMAKENMERLLALFRETEIQDTTEAAVDAKHYEQLAVEDLEDQLKAYCDVARLRIIDTILMQTIERSLVKQIGRYFDMLILVDDNTISSRLVDSPTKRRHREELNEKVAVLRKSLHEL</sequence>
<dbReference type="GO" id="GO:0000266">
    <property type="term" value="P:mitochondrial fission"/>
    <property type="evidence" value="ECO:0007669"/>
    <property type="project" value="TreeGrafter"/>
</dbReference>
<dbReference type="AlphaFoldDB" id="A0A9P7ZWS8"/>
<dbReference type="InterPro" id="IPR045063">
    <property type="entry name" value="Dynamin_N"/>
</dbReference>